<dbReference type="Pfam" id="PF13442">
    <property type="entry name" value="Cytochrome_CBB3"/>
    <property type="match status" value="1"/>
</dbReference>
<dbReference type="SUPFAM" id="SSF81648">
    <property type="entry name" value="a domain/subunit of cytochrome bc1 complex (Ubiquinol-cytochrome c reductase)"/>
    <property type="match status" value="1"/>
</dbReference>
<evidence type="ECO:0000256" key="11">
    <source>
        <dbReference type="SAM" id="Phobius"/>
    </source>
</evidence>
<keyword evidence="7 11" id="KW-1133">Transmembrane helix</keyword>
<evidence type="ECO:0000256" key="9">
    <source>
        <dbReference type="ARBA" id="ARBA00023136"/>
    </source>
</evidence>
<keyword evidence="5 10" id="KW-0479">Metal-binding</keyword>
<evidence type="ECO:0000313" key="15">
    <source>
        <dbReference type="Proteomes" id="UP000426246"/>
    </source>
</evidence>
<evidence type="ECO:0000256" key="5">
    <source>
        <dbReference type="ARBA" id="ARBA00022723"/>
    </source>
</evidence>
<evidence type="ECO:0000259" key="12">
    <source>
        <dbReference type="PROSITE" id="PS51003"/>
    </source>
</evidence>
<evidence type="ECO:0000256" key="2">
    <source>
        <dbReference type="ARBA" id="ARBA00022448"/>
    </source>
</evidence>
<dbReference type="Gene3D" id="1.10.760.10">
    <property type="entry name" value="Cytochrome c-like domain"/>
    <property type="match status" value="1"/>
</dbReference>
<organism evidence="14 15">
    <name type="scientific">Paenibacillus psychroresistens</name>
    <dbReference type="NCBI Taxonomy" id="1778678"/>
    <lineage>
        <taxon>Bacteria</taxon>
        <taxon>Bacillati</taxon>
        <taxon>Bacillota</taxon>
        <taxon>Bacilli</taxon>
        <taxon>Bacillales</taxon>
        <taxon>Paenibacillaceae</taxon>
        <taxon>Paenibacillus</taxon>
    </lineage>
</organism>
<dbReference type="PROSITE" id="PS51003">
    <property type="entry name" value="CYTB_CTER"/>
    <property type="match status" value="1"/>
</dbReference>
<evidence type="ECO:0000313" key="14">
    <source>
        <dbReference type="EMBL" id="QGQ96851.1"/>
    </source>
</evidence>
<dbReference type="GO" id="GO:0046872">
    <property type="term" value="F:metal ion binding"/>
    <property type="evidence" value="ECO:0007669"/>
    <property type="project" value="UniProtKB-KW"/>
</dbReference>
<keyword evidence="6" id="KW-0249">Electron transport</keyword>
<dbReference type="SUPFAM" id="SSF46626">
    <property type="entry name" value="Cytochrome c"/>
    <property type="match status" value="1"/>
</dbReference>
<gene>
    <name evidence="14" type="ORF">EHS13_19170</name>
</gene>
<keyword evidence="3 10" id="KW-0349">Heme</keyword>
<evidence type="ECO:0000256" key="7">
    <source>
        <dbReference type="ARBA" id="ARBA00022989"/>
    </source>
</evidence>
<dbReference type="EMBL" id="CP034235">
    <property type="protein sequence ID" value="QGQ96851.1"/>
    <property type="molecule type" value="Genomic_DNA"/>
</dbReference>
<keyword evidence="8 10" id="KW-0408">Iron</keyword>
<proteinExistence type="predicted"/>
<protein>
    <submittedName>
        <fullName evidence="14">Menaquinol-cytochrome C reductase</fullName>
    </submittedName>
</protein>
<keyword evidence="4 11" id="KW-0812">Transmembrane</keyword>
<dbReference type="InterPro" id="IPR009056">
    <property type="entry name" value="Cyt_c-like_dom"/>
</dbReference>
<feature type="transmembrane region" description="Helical" evidence="11">
    <location>
        <begin position="106"/>
        <end position="128"/>
    </location>
</feature>
<dbReference type="GO" id="GO:0020037">
    <property type="term" value="F:heme binding"/>
    <property type="evidence" value="ECO:0007669"/>
    <property type="project" value="InterPro"/>
</dbReference>
<dbReference type="GO" id="GO:0016491">
    <property type="term" value="F:oxidoreductase activity"/>
    <property type="evidence" value="ECO:0007669"/>
    <property type="project" value="InterPro"/>
</dbReference>
<keyword evidence="15" id="KW-1185">Reference proteome</keyword>
<dbReference type="InterPro" id="IPR036909">
    <property type="entry name" value="Cyt_c-like_dom_sf"/>
</dbReference>
<evidence type="ECO:0000256" key="1">
    <source>
        <dbReference type="ARBA" id="ARBA00004141"/>
    </source>
</evidence>
<dbReference type="InterPro" id="IPR027387">
    <property type="entry name" value="Cytb/b6-like_sf"/>
</dbReference>
<dbReference type="InterPro" id="IPR005798">
    <property type="entry name" value="Cyt_b/b6_C"/>
</dbReference>
<dbReference type="AlphaFoldDB" id="A0A6B8RKB0"/>
<accession>A0A6B8RKB0</accession>
<feature type="domain" description="Cytochrome c" evidence="13">
    <location>
        <begin position="207"/>
        <end position="293"/>
    </location>
</feature>
<comment type="subcellular location">
    <subcellularLocation>
        <location evidence="1">Membrane</location>
        <topology evidence="1">Multi-pass membrane protein</topology>
    </subcellularLocation>
</comment>
<dbReference type="Proteomes" id="UP000426246">
    <property type="component" value="Chromosome"/>
</dbReference>
<keyword evidence="9 11" id="KW-0472">Membrane</keyword>
<reference evidence="15" key="1">
    <citation type="submission" date="2018-11" db="EMBL/GenBank/DDBJ databases">
        <title>Complete genome sequence of Paenibacillus sp. ML311-T8.</title>
        <authorList>
            <person name="Nam Y.-D."/>
            <person name="Kang J."/>
            <person name="Chung W.-H."/>
            <person name="Park Y.S."/>
        </authorList>
    </citation>
    <scope>NUCLEOTIDE SEQUENCE [LARGE SCALE GENOMIC DNA]</scope>
    <source>
        <strain evidence="15">ML311-T8</strain>
    </source>
</reference>
<feature type="transmembrane region" description="Helical" evidence="11">
    <location>
        <begin position="45"/>
        <end position="65"/>
    </location>
</feature>
<evidence type="ECO:0000256" key="10">
    <source>
        <dbReference type="PROSITE-ProRule" id="PRU00433"/>
    </source>
</evidence>
<feature type="transmembrane region" description="Helical" evidence="11">
    <location>
        <begin position="140"/>
        <end position="161"/>
    </location>
</feature>
<dbReference type="InterPro" id="IPR036150">
    <property type="entry name" value="Cyt_b/b6_C_sf"/>
</dbReference>
<dbReference type="OrthoDB" id="2380469at2"/>
<dbReference type="Gene3D" id="1.20.810.10">
    <property type="entry name" value="Cytochrome Bc1 Complex, Chain C"/>
    <property type="match status" value="1"/>
</dbReference>
<evidence type="ECO:0000259" key="13">
    <source>
        <dbReference type="PROSITE" id="PS51007"/>
    </source>
</evidence>
<keyword evidence="2" id="KW-0813">Transport</keyword>
<evidence type="ECO:0000256" key="4">
    <source>
        <dbReference type="ARBA" id="ARBA00022692"/>
    </source>
</evidence>
<name>A0A6B8RKB0_9BACL</name>
<evidence type="ECO:0000256" key="8">
    <source>
        <dbReference type="ARBA" id="ARBA00023004"/>
    </source>
</evidence>
<dbReference type="GO" id="GO:0016020">
    <property type="term" value="C:membrane"/>
    <property type="evidence" value="ECO:0007669"/>
    <property type="project" value="UniProtKB-SubCell"/>
</dbReference>
<dbReference type="RefSeq" id="WP_155701940.1">
    <property type="nucleotide sequence ID" value="NZ_CP034235.1"/>
</dbReference>
<evidence type="ECO:0000256" key="6">
    <source>
        <dbReference type="ARBA" id="ARBA00022982"/>
    </source>
</evidence>
<evidence type="ECO:0000256" key="3">
    <source>
        <dbReference type="ARBA" id="ARBA00022617"/>
    </source>
</evidence>
<sequence length="296" mass="32373">MAHGNKPDEKIVYIGDSRVRVKTEKLKQQDFSAYPGKSEVFIPNFLLKEWMVAVVCMVGILLLVMSDPPPLGYPADPTNTAFIPMPDWYFLFMYQLLKYPYTSGDFIVFGTVVIPGLLFGGLIIAPFLDTGKERRFYRRPIASGMMFLTLFAVIYLTVFSWHHYQEELTANGQIPEHIQRELDIEEAKQSGKPAPGSTSAALPAIVASDDPGAAIFQKATCVACHATDLKGNKNMGAPALLGIGDKHDKAAILDIIKNGYGNGKMGPQYDANIAGGLTADDIDKLAGWLALQKAAK</sequence>
<dbReference type="GO" id="GO:0009055">
    <property type="term" value="F:electron transfer activity"/>
    <property type="evidence" value="ECO:0007669"/>
    <property type="project" value="InterPro"/>
</dbReference>
<dbReference type="KEGG" id="ppsc:EHS13_19170"/>
<dbReference type="PROSITE" id="PS51007">
    <property type="entry name" value="CYTC"/>
    <property type="match status" value="1"/>
</dbReference>
<dbReference type="Pfam" id="PF00032">
    <property type="entry name" value="Cytochrom_B_C"/>
    <property type="match status" value="1"/>
</dbReference>
<feature type="domain" description="Cytochrome b/b6 C-terminal region profile" evidence="12">
    <location>
        <begin position="31"/>
        <end position="174"/>
    </location>
</feature>